<dbReference type="Proteomes" id="UP000008320">
    <property type="component" value="Chromosome"/>
</dbReference>
<sequence length="30" mass="3319">MQHTAVPEMVAPTSIIPAKHLVIQGRFTNM</sequence>
<dbReference type="HOGENOM" id="CLU_3403280_0_0_5"/>
<evidence type="ECO:0000313" key="2">
    <source>
        <dbReference type="Proteomes" id="UP000008320"/>
    </source>
</evidence>
<dbReference type="EMBL" id="CP000236">
    <property type="protein sequence ID" value="ABD44838.1"/>
    <property type="molecule type" value="Genomic_DNA"/>
</dbReference>
<dbReference type="AlphaFoldDB" id="Q2GHY7"/>
<proteinExistence type="predicted"/>
<evidence type="ECO:0000313" key="1">
    <source>
        <dbReference type="EMBL" id="ABD44838.1"/>
    </source>
</evidence>
<gene>
    <name evidence="1" type="ordered locus">ECH_0118</name>
</gene>
<keyword evidence="2" id="KW-1185">Reference proteome</keyword>
<reference evidence="1 2" key="1">
    <citation type="journal article" date="2006" name="PLoS Genet.">
        <title>Comparative genomics of emerging human ehrlichiosis agents.</title>
        <authorList>
            <person name="Dunning Hotopp J.C."/>
            <person name="Lin M."/>
            <person name="Madupu R."/>
            <person name="Crabtree J."/>
            <person name="Angiuoli S.V."/>
            <person name="Eisen J.A."/>
            <person name="Seshadri R."/>
            <person name="Ren Q."/>
            <person name="Wu M."/>
            <person name="Utterback T.R."/>
            <person name="Smith S."/>
            <person name="Lewis M."/>
            <person name="Khouri H."/>
            <person name="Zhang C."/>
            <person name="Niu H."/>
            <person name="Lin Q."/>
            <person name="Ohashi N."/>
            <person name="Zhi N."/>
            <person name="Nelson W."/>
            <person name="Brinkac L.M."/>
            <person name="Dodson R.J."/>
            <person name="Rosovitz M.J."/>
            <person name="Sundaram J."/>
            <person name="Daugherty S.C."/>
            <person name="Davidsen T."/>
            <person name="Durkin A.S."/>
            <person name="Gwinn M."/>
            <person name="Haft D.H."/>
            <person name="Selengut J.D."/>
            <person name="Sullivan S.A."/>
            <person name="Zafar N."/>
            <person name="Zhou L."/>
            <person name="Benahmed F."/>
            <person name="Forberger H."/>
            <person name="Halpin R."/>
            <person name="Mulligan S."/>
            <person name="Robinson J."/>
            <person name="White O."/>
            <person name="Rikihisa Y."/>
            <person name="Tettelin H."/>
        </authorList>
    </citation>
    <scope>NUCLEOTIDE SEQUENCE [LARGE SCALE GENOMIC DNA]</scope>
    <source>
        <strain evidence="2">ATCC CRL-10679 / Arkansas</strain>
    </source>
</reference>
<name>Q2GHY7_EHRCR</name>
<accession>Q2GHY7</accession>
<dbReference type="STRING" id="205920.ECH_0118"/>
<organism evidence="1 2">
    <name type="scientific">Ehrlichia chaffeensis (strain ATCC CRL-10679 / Arkansas)</name>
    <dbReference type="NCBI Taxonomy" id="205920"/>
    <lineage>
        <taxon>Bacteria</taxon>
        <taxon>Pseudomonadati</taxon>
        <taxon>Pseudomonadota</taxon>
        <taxon>Alphaproteobacteria</taxon>
        <taxon>Rickettsiales</taxon>
        <taxon>Anaplasmataceae</taxon>
        <taxon>Ehrlichia</taxon>
    </lineage>
</organism>
<protein>
    <submittedName>
        <fullName evidence="1">Uncharacterized protein</fullName>
    </submittedName>
</protein>
<dbReference type="KEGG" id="ech:ECH_0118"/>